<dbReference type="PROSITE" id="PS50012">
    <property type="entry name" value="RCC1_3"/>
    <property type="match status" value="2"/>
</dbReference>
<dbReference type="OrthoDB" id="61110at2759"/>
<dbReference type="PRINTS" id="PR00633">
    <property type="entry name" value="RCCNDNSATION"/>
</dbReference>
<dbReference type="InterPro" id="IPR009091">
    <property type="entry name" value="RCC1/BLIP-II"/>
</dbReference>
<dbReference type="EMBL" id="PYWC01000025">
    <property type="protein sequence ID" value="PWW77209.1"/>
    <property type="molecule type" value="Genomic_DNA"/>
</dbReference>
<accession>A0A317SS55</accession>
<gene>
    <name evidence="2" type="ORF">C7212DRAFT_343020</name>
</gene>
<proteinExistence type="predicted"/>
<organism evidence="2 3">
    <name type="scientific">Tuber magnatum</name>
    <name type="common">white Piedmont truffle</name>
    <dbReference type="NCBI Taxonomy" id="42249"/>
    <lineage>
        <taxon>Eukaryota</taxon>
        <taxon>Fungi</taxon>
        <taxon>Dikarya</taxon>
        <taxon>Ascomycota</taxon>
        <taxon>Pezizomycotina</taxon>
        <taxon>Pezizomycetes</taxon>
        <taxon>Pezizales</taxon>
        <taxon>Tuberaceae</taxon>
        <taxon>Tuber</taxon>
    </lineage>
</organism>
<dbReference type="Pfam" id="PF00415">
    <property type="entry name" value="RCC1"/>
    <property type="match status" value="2"/>
</dbReference>
<dbReference type="InterPro" id="IPR000408">
    <property type="entry name" value="Reg_chr_condens"/>
</dbReference>
<reference evidence="2 3" key="1">
    <citation type="submission" date="2018-03" db="EMBL/GenBank/DDBJ databases">
        <title>Genomes of Pezizomycetes fungi and the evolution of truffles.</title>
        <authorList>
            <person name="Murat C."/>
            <person name="Payen T."/>
            <person name="Noel B."/>
            <person name="Kuo A."/>
            <person name="Martin F.M."/>
        </authorList>
    </citation>
    <scope>NUCLEOTIDE SEQUENCE [LARGE SCALE GENOMIC DNA]</scope>
    <source>
        <strain evidence="2">091103-1</strain>
    </source>
</reference>
<keyword evidence="3" id="KW-1185">Reference proteome</keyword>
<protein>
    <recommendedName>
        <fullName evidence="4">RCC1/BLIP-II protein</fullName>
    </recommendedName>
</protein>
<dbReference type="Proteomes" id="UP000246991">
    <property type="component" value="Unassembled WGS sequence"/>
</dbReference>
<dbReference type="AlphaFoldDB" id="A0A317SS55"/>
<dbReference type="Gene3D" id="2.130.10.30">
    <property type="entry name" value="Regulator of chromosome condensation 1/beta-lactamase-inhibitor protein II"/>
    <property type="match status" value="2"/>
</dbReference>
<evidence type="ECO:0000313" key="2">
    <source>
        <dbReference type="EMBL" id="PWW77209.1"/>
    </source>
</evidence>
<feature type="repeat" description="RCC1" evidence="1">
    <location>
        <begin position="159"/>
        <end position="210"/>
    </location>
</feature>
<comment type="caution">
    <text evidence="2">The sequence shown here is derived from an EMBL/GenBank/DDBJ whole genome shotgun (WGS) entry which is preliminary data.</text>
</comment>
<evidence type="ECO:0000313" key="3">
    <source>
        <dbReference type="Proteomes" id="UP000246991"/>
    </source>
</evidence>
<dbReference type="PROSITE" id="PS00626">
    <property type="entry name" value="RCC1_2"/>
    <property type="match status" value="1"/>
</dbReference>
<dbReference type="PANTHER" id="PTHR45982">
    <property type="entry name" value="REGULATOR OF CHROMOSOME CONDENSATION"/>
    <property type="match status" value="1"/>
</dbReference>
<dbReference type="STRING" id="42249.A0A317SS55"/>
<evidence type="ECO:0008006" key="4">
    <source>
        <dbReference type="Google" id="ProtNLM"/>
    </source>
</evidence>
<evidence type="ECO:0000256" key="1">
    <source>
        <dbReference type="PROSITE-ProRule" id="PRU00235"/>
    </source>
</evidence>
<dbReference type="PANTHER" id="PTHR45982:SF1">
    <property type="entry name" value="REGULATOR OF CHROMOSOME CONDENSATION"/>
    <property type="match status" value="1"/>
</dbReference>
<dbReference type="SUPFAM" id="SSF50985">
    <property type="entry name" value="RCC1/BLIP-II"/>
    <property type="match status" value="1"/>
</dbReference>
<dbReference type="GO" id="GO:0005737">
    <property type="term" value="C:cytoplasm"/>
    <property type="evidence" value="ECO:0007669"/>
    <property type="project" value="TreeGrafter"/>
</dbReference>
<name>A0A317SS55_9PEZI</name>
<dbReference type="InterPro" id="IPR051553">
    <property type="entry name" value="Ran_GTPase-activating"/>
</dbReference>
<dbReference type="GO" id="GO:0005085">
    <property type="term" value="F:guanyl-nucleotide exchange factor activity"/>
    <property type="evidence" value="ECO:0007669"/>
    <property type="project" value="TreeGrafter"/>
</dbReference>
<sequence length="293" mass="31732">MGPRLNAYLHDKKVGIVAIAACGMHLSALSNEGMVYSWGVNHQSALGRVTGYTPTWGDGDLGSDSDSDKLLNTLGSRPVHILAFQDRTIAVPNRGRIYAWGTFPSSKGILELNKRIHNQPVPKLLDTPKDVVQVACHTDHILALTKRGGAYAWGNDRNGKVWSWHLNQYTQWGIDGGDTIRSPTQVISLTNFEIKQMSTGEHHTAALTDDGKLLHWGRVAVTDVILCLFTWGSDVGYQTSHGPHNGRGEAIPTPNQIENPATRGVSLVSLAASGQFSIIAGLPTMSLTDKVVP</sequence>
<feature type="repeat" description="RCC1" evidence="1">
    <location>
        <begin position="95"/>
        <end position="147"/>
    </location>
</feature>